<sequence>NNKFGKNLIGSFYQPKAVFCEINFLKTLPKREFTAGVAEALKMAVTFDKEMFDWLKSLILDDENLAKLVEKSINLKVRVVEQDEKEKGLRAILNYGHTFAHVIENETNYKEFLHGEAVAIGMNMANRLSVRLSLMSEAQAEEIRQVLVKFDLPVSYKIENEYAFYEAFFMDKKTKGDKINFIIADKIGSAIIKNDVKKEDVLETLREFK</sequence>
<dbReference type="EMBL" id="JAHAKR010000678">
    <property type="protein sequence ID" value="MBS5831238.1"/>
    <property type="molecule type" value="Genomic_DNA"/>
</dbReference>
<evidence type="ECO:0000313" key="9">
    <source>
        <dbReference type="Proteomes" id="UP000824019"/>
    </source>
</evidence>
<reference evidence="8" key="1">
    <citation type="submission" date="2021-02" db="EMBL/GenBank/DDBJ databases">
        <title>Infant gut strain persistence is associated with maternal origin, phylogeny, and functional potential including surface adhesion and iron acquisition.</title>
        <authorList>
            <person name="Lou Y.C."/>
        </authorList>
    </citation>
    <scope>NUCLEOTIDE SEQUENCE</scope>
    <source>
        <strain evidence="8">L3_101_000G1_dasL3_101_000G1_concoct_7_sub</strain>
    </source>
</reference>
<dbReference type="PANTHER" id="PTHR43622">
    <property type="entry name" value="3-DEHYDROQUINATE SYNTHASE"/>
    <property type="match status" value="1"/>
</dbReference>
<keyword evidence="4" id="KW-0057">Aromatic amino acid biosynthesis</keyword>
<dbReference type="GO" id="GO:0008652">
    <property type="term" value="P:amino acid biosynthetic process"/>
    <property type="evidence" value="ECO:0007669"/>
    <property type="project" value="UniProtKB-KW"/>
</dbReference>
<proteinExistence type="predicted"/>
<organism evidence="8 9">
    <name type="scientific">Campylobacter concisus</name>
    <dbReference type="NCBI Taxonomy" id="199"/>
    <lineage>
        <taxon>Bacteria</taxon>
        <taxon>Pseudomonadati</taxon>
        <taxon>Campylobacterota</taxon>
        <taxon>Epsilonproteobacteria</taxon>
        <taxon>Campylobacterales</taxon>
        <taxon>Campylobacteraceae</taxon>
        <taxon>Campylobacter</taxon>
    </lineage>
</organism>
<feature type="domain" description="3-dehydroquinate synthase C-terminal" evidence="7">
    <location>
        <begin position="36"/>
        <end position="174"/>
    </location>
</feature>
<evidence type="ECO:0000256" key="5">
    <source>
        <dbReference type="ARBA" id="ARBA00023239"/>
    </source>
</evidence>
<feature type="domain" description="3-dehydroquinate synthase N-terminal" evidence="6">
    <location>
        <begin position="1"/>
        <end position="34"/>
    </location>
</feature>
<dbReference type="GO" id="GO:0003856">
    <property type="term" value="F:3-dehydroquinate synthase activity"/>
    <property type="evidence" value="ECO:0007669"/>
    <property type="project" value="TreeGrafter"/>
</dbReference>
<comment type="cofactor">
    <cofactor evidence="1">
        <name>NAD(+)</name>
        <dbReference type="ChEBI" id="CHEBI:57540"/>
    </cofactor>
</comment>
<gene>
    <name evidence="8" type="ORF">KIC69_10530</name>
</gene>
<dbReference type="InterPro" id="IPR030960">
    <property type="entry name" value="DHQS/DOIS_N"/>
</dbReference>
<dbReference type="AlphaFoldDB" id="A0A9E1BGE7"/>
<dbReference type="Pfam" id="PF01761">
    <property type="entry name" value="DHQ_synthase"/>
    <property type="match status" value="1"/>
</dbReference>
<dbReference type="PANTHER" id="PTHR43622:SF7">
    <property type="entry name" value="3-DEHYDROQUINATE SYNTHASE, CHLOROPLASTIC"/>
    <property type="match status" value="1"/>
</dbReference>
<dbReference type="InterPro" id="IPR056179">
    <property type="entry name" value="DHQS_C"/>
</dbReference>
<dbReference type="GO" id="GO:0009073">
    <property type="term" value="P:aromatic amino acid family biosynthetic process"/>
    <property type="evidence" value="ECO:0007669"/>
    <property type="project" value="UniProtKB-KW"/>
</dbReference>
<dbReference type="Gene3D" id="1.20.1090.10">
    <property type="entry name" value="Dehydroquinate synthase-like - alpha domain"/>
    <property type="match status" value="1"/>
</dbReference>
<dbReference type="SUPFAM" id="SSF56796">
    <property type="entry name" value="Dehydroquinate synthase-like"/>
    <property type="match status" value="1"/>
</dbReference>
<protein>
    <submittedName>
        <fullName evidence="8">3-dehydroquinate synthase</fullName>
    </submittedName>
</protein>
<feature type="non-terminal residue" evidence="8">
    <location>
        <position position="1"/>
    </location>
</feature>
<keyword evidence="5" id="KW-0456">Lyase</keyword>
<dbReference type="Gene3D" id="3.40.50.1970">
    <property type="match status" value="1"/>
</dbReference>
<dbReference type="CDD" id="cd08195">
    <property type="entry name" value="DHQS"/>
    <property type="match status" value="1"/>
</dbReference>
<dbReference type="Pfam" id="PF24621">
    <property type="entry name" value="DHQS_C"/>
    <property type="match status" value="1"/>
</dbReference>
<comment type="caution">
    <text evidence="8">The sequence shown here is derived from an EMBL/GenBank/DDBJ whole genome shotgun (WGS) entry which is preliminary data.</text>
</comment>
<evidence type="ECO:0000259" key="7">
    <source>
        <dbReference type="Pfam" id="PF24621"/>
    </source>
</evidence>
<dbReference type="InterPro" id="IPR050071">
    <property type="entry name" value="Dehydroquinate_synthase"/>
</dbReference>
<evidence type="ECO:0000256" key="1">
    <source>
        <dbReference type="ARBA" id="ARBA00001911"/>
    </source>
</evidence>
<evidence type="ECO:0000256" key="3">
    <source>
        <dbReference type="ARBA" id="ARBA00023027"/>
    </source>
</evidence>
<dbReference type="Proteomes" id="UP000824019">
    <property type="component" value="Unassembled WGS sequence"/>
</dbReference>
<evidence type="ECO:0000256" key="2">
    <source>
        <dbReference type="ARBA" id="ARBA00022605"/>
    </source>
</evidence>
<evidence type="ECO:0000313" key="8">
    <source>
        <dbReference type="EMBL" id="MBS5831238.1"/>
    </source>
</evidence>
<evidence type="ECO:0000259" key="6">
    <source>
        <dbReference type="Pfam" id="PF01761"/>
    </source>
</evidence>
<name>A0A9E1BGE7_9BACT</name>
<keyword evidence="2" id="KW-0028">Amino-acid biosynthesis</keyword>
<evidence type="ECO:0000256" key="4">
    <source>
        <dbReference type="ARBA" id="ARBA00023141"/>
    </source>
</evidence>
<keyword evidence="3" id="KW-0520">NAD</keyword>
<accession>A0A9E1BGE7</accession>